<dbReference type="Proteomes" id="UP001162031">
    <property type="component" value="Unassembled WGS sequence"/>
</dbReference>
<feature type="domain" description="Sacsin/Nov" evidence="3">
    <location>
        <begin position="854"/>
        <end position="948"/>
    </location>
</feature>
<dbReference type="InterPro" id="IPR024975">
    <property type="entry name" value="NOV_C"/>
</dbReference>
<feature type="region of interest" description="Disordered" evidence="1">
    <location>
        <begin position="54"/>
        <end position="93"/>
    </location>
</feature>
<dbReference type="NCBIfam" id="NF047352">
    <property type="entry name" value="P_loop_sacsin"/>
    <property type="match status" value="1"/>
</dbReference>
<evidence type="ECO:0000259" key="2">
    <source>
        <dbReference type="Pfam" id="PF13020"/>
    </source>
</evidence>
<keyword evidence="5" id="KW-1185">Reference proteome</keyword>
<feature type="compositionally biased region" description="Acidic residues" evidence="1">
    <location>
        <begin position="235"/>
        <end position="250"/>
    </location>
</feature>
<accession>A0AAV0U204</accession>
<dbReference type="PANTHER" id="PTHR32387">
    <property type="entry name" value="WU:FJ29H11"/>
    <property type="match status" value="1"/>
</dbReference>
<name>A0AAV0U204_HYABA</name>
<feature type="compositionally biased region" description="Polar residues" evidence="1">
    <location>
        <begin position="54"/>
        <end position="66"/>
    </location>
</feature>
<sequence length="2555" mass="285485">MGVAIDPSGFGVYVGMLRRIANHEMKEMKTLEQQLQREVAEKLFRITKEKFSDGSRQQALQEMLDQTNERSSQHKKNDVSQHRRDGKKSSMQSLSLDMLKRVTDVDVYLDNVLRRKAAADAKSQQKFRRPISSQEIAETDSKLRNQLSRFLVSSQKSRHHSRLKVVTWVICSIMAKTYALLLSDDKLPDDDGLDDQKSAAVTEQAKSDREECDCCCLGEDSCTCSCSCKCHVESSDDDVEDDDRQDDDAEEKMGSKTLGKTDQFPAMPTDPFASRLGKITLEVDVTMEQVQTEIEKFAHILQSRGDLPQTGKDMLLVLSSLENHLISAFSDKSSTILWAGRRSVLDLLSHLLNGAEDESEENGFSAGRWLLGLMSSSKQGMNGEYPSQALVEAKRLHEEVMPFVRECCATISSSSALSSLSSEKQQQWITHRICVALGCTRTEDCGLPSADELTKLVEQGPCEVDSSVIKYTGSLDLNHGGGRYDDAVAREGATGESTRKLLAEQALEKLRKCPYLIDVSLYMDWQERYAPVCGRLLLFIRVHEMMLADHAPSSNILFVCCLDGSILRVNEGSTSSDLEMLLVRAQEDHIPVAASQVAIHLVSMLVTCKGHANFPKQLVKAHLCAYLSDRAKDETAGSYRQRFVVEVLMETPVEFADFIMSLLFDVVRQGPASDVLDDWAVADQVWKACRSDAERKMLVLVSRRCSSPLWIEQTERWCTRREVLTLASVEDDFGGRSNDRDKGMMDIESMSAPPGPRTNIGNEVNDVVSHLLDTFDSEAASQSFPDDRPDCNAVESEVSARDVASADSCRLFIEELCKKQFGVGLHIEDEATTSVLLIQQQRLERALKRLSDELYSESTHFVLELLQNADDNAYDDAVVPLGEFTVTADQEIVFYNNERGFSPENIRAICDVGASTKGAPDAEASIGKKGIGFKSVFKVSDNPQVHSNGFHISFHAKDSQHGSGMGYILPYWMDDVTRWKQRRGTTFVLPLNSASIHRAGDISQSLMAFEPSVLLFLRRIRELRLRDLARQETLHFLKKESNLHRDTHVVQLLSQVKRNGKSENVAQQSWLVVKNELEPPLLFRRSRPTEIALALPVAIEREKSSGRADRPPLQQVFAYLPLRSYGFRFILQGDFEIPSSREAITNGSEWNEWLVSKFPALVRTAVCSYIATVERGEESDGQLNAEQAVAAISHLLSLLPLENEVQTPFRSMILEMMRELRQVKWLAGASCDPSSLAVGLFMPSELIDCVELTGNDLTDDSMATLLKALGEETIASSLNKRFLHPALSQTMSASMKSQLLIEQLHSLHLMRILSLSAEKNDIEWTVQMLSLLAKLWQKDRQSHLRREELRLIKCFPLQQSGNNDGTVRWISLADGQDSLFVSGNQAGDHGSTREKSYKFYGDLRILDDRFTAATFKSSKLRAFLLNQVGIHVVEHHDLMRHHVLPAMAILRSPTDTVNDQDTGKLDVGVVIEYGKFLSSHLVSCNSCPMRDDIKANMVVAATSGRALAVDVSNLFVILPSTYRSVSELISWITAKAETASSDGNVFDIVSGDYFLDNDRTVAMCVKKSSAEQWRELLVGIGDLPQLFDVASLMSDPRSQAGMEQLLKWIESEDDIALKRSISKLVTEVLDKLWTARESDVGLDRSSCITSNDEMGDTYGWWRQYYWLEGSDGEFYRPIDLWMSVESVMHLFTPAMVTFTATAWKSKDFSRRVLGMHADASVSDVLSTISSLSVDSSLTSTLEINQLVRMYTFLWEESQRSEAQRDDIAKAFSCKRLLFVTAMSDSTESQNRFICAKNAVWSSSMHYGGLVALDTHYPKALCAFFTEVCGVQRKPSISFLCEAITGQASCMTESSSRKRSGHEEMSLWKKCLLPLLCAVSKHVKKHSLSKTDTREIKKTLKSTHWLPARVLDGSNDGVMFCSSRDQPLLATTESEKKLQKLVFSIAKTIRAGCDVDLDEGQQTKVREGIKIIQLQVVEGDGDLDALLGFAKIMPLAVHLETHVGTWCKAFARFTTSSQLDSKKGRKKLLKLGQLLIKAWASASFSLSSDDNREIEWSLQNARIFPTIDDRHQWEPASSLYINDQSELSKEDLQQPGQAGLVMLGLFPWNYFVNGSASEGKSSEATQVHKFLTKFCRMKSLKEHLQYEFSVLSTQQAASEAFHAKIRTAFAVAQRCLFYNHRQLYDQLHHDSIAKLASELQCVLVDGQDGFQVVYRVGNAFSLRRGVNALSHCFLDVLKNTMYLSSVTGDEEASALSVVLMELSRKLFGSQVAASVANVLYLSLMQPNALVREQWLVGTQLLPPLSASEVGSAWVEQCSTTCTLSGTGSRKRTSGDIEDGEIAAENGPVEKCIAGEQNYRKTQDTSLFSTNYAATYGEKHNTLVPRLPYQPLPPQSAYGNAGGAQYHAPMPPSSFSGPTMQSLSLSNTMTKEEREAIGRWGEEYVFNQLKQQQAENESNLTVEWMNEKEESGLPYDLTLSSGNQVVEFVEVKSTRTMEKGVFEISMNELDQAAIHGSTYCIYRVFNAGNAALCRVIRMKNPVSLVRQRKIQLALVMQ</sequence>
<organism evidence="4 5">
    <name type="scientific">Hyaloperonospora brassicae</name>
    <name type="common">Brassica downy mildew</name>
    <name type="synonym">Peronospora brassicae</name>
    <dbReference type="NCBI Taxonomy" id="162125"/>
    <lineage>
        <taxon>Eukaryota</taxon>
        <taxon>Sar</taxon>
        <taxon>Stramenopiles</taxon>
        <taxon>Oomycota</taxon>
        <taxon>Peronosporomycetes</taxon>
        <taxon>Peronosporales</taxon>
        <taxon>Peronosporaceae</taxon>
        <taxon>Hyaloperonospora</taxon>
    </lineage>
</organism>
<dbReference type="InterPro" id="IPR052957">
    <property type="entry name" value="Auxin_embryo_med"/>
</dbReference>
<feature type="compositionally biased region" description="Basic and acidic residues" evidence="1">
    <location>
        <begin position="67"/>
        <end position="83"/>
    </location>
</feature>
<comment type="caution">
    <text evidence="4">The sequence shown here is derived from an EMBL/GenBank/DDBJ whole genome shotgun (WGS) entry which is preliminary data.</text>
</comment>
<evidence type="ECO:0000313" key="5">
    <source>
        <dbReference type="Proteomes" id="UP001162031"/>
    </source>
</evidence>
<feature type="region of interest" description="Disordered" evidence="1">
    <location>
        <begin position="232"/>
        <end position="266"/>
    </location>
</feature>
<evidence type="ECO:0000313" key="4">
    <source>
        <dbReference type="EMBL" id="CAI5729829.1"/>
    </source>
</evidence>
<dbReference type="Gene3D" id="3.30.565.10">
    <property type="entry name" value="Histidine kinase-like ATPase, C-terminal domain"/>
    <property type="match status" value="1"/>
</dbReference>
<evidence type="ECO:0000259" key="3">
    <source>
        <dbReference type="Pfam" id="PF25794"/>
    </source>
</evidence>
<dbReference type="Pfam" id="PF13020">
    <property type="entry name" value="NOV_C"/>
    <property type="match status" value="1"/>
</dbReference>
<dbReference type="Pfam" id="PF25794">
    <property type="entry name" value="SACS"/>
    <property type="match status" value="1"/>
</dbReference>
<reference evidence="4" key="1">
    <citation type="submission" date="2022-12" db="EMBL/GenBank/DDBJ databases">
        <authorList>
            <person name="Webb A."/>
        </authorList>
    </citation>
    <scope>NUCLEOTIDE SEQUENCE</scope>
    <source>
        <strain evidence="4">Hp1</strain>
    </source>
</reference>
<evidence type="ECO:0008006" key="6">
    <source>
        <dbReference type="Google" id="ProtNLM"/>
    </source>
</evidence>
<dbReference type="SUPFAM" id="SSF55874">
    <property type="entry name" value="ATPase domain of HSP90 chaperone/DNA topoisomerase II/histidine kinase"/>
    <property type="match status" value="1"/>
</dbReference>
<dbReference type="PANTHER" id="PTHR32387:SF0">
    <property type="entry name" value="PROTEIN NO VEIN"/>
    <property type="match status" value="1"/>
</dbReference>
<feature type="domain" description="Protein NO VEIN C-terminal" evidence="2">
    <location>
        <begin position="2440"/>
        <end position="2529"/>
    </location>
</feature>
<protein>
    <recommendedName>
        <fullName evidence="6">Protein NO VEIN C-terminal domain-containing protein</fullName>
    </recommendedName>
</protein>
<evidence type="ECO:0000256" key="1">
    <source>
        <dbReference type="SAM" id="MobiDB-lite"/>
    </source>
</evidence>
<dbReference type="EMBL" id="CANTFL010001009">
    <property type="protein sequence ID" value="CAI5729829.1"/>
    <property type="molecule type" value="Genomic_DNA"/>
</dbReference>
<gene>
    <name evidence="4" type="ORF">HBR001_LOCUS4662</name>
</gene>
<dbReference type="InterPro" id="IPR058210">
    <property type="entry name" value="SACS/Nov_dom"/>
</dbReference>
<proteinExistence type="predicted"/>
<dbReference type="InterPro" id="IPR036890">
    <property type="entry name" value="HATPase_C_sf"/>
</dbReference>